<feature type="compositionally biased region" description="Polar residues" evidence="8">
    <location>
        <begin position="77"/>
        <end position="98"/>
    </location>
</feature>
<dbReference type="InterPro" id="IPR050131">
    <property type="entry name" value="Peptidase_S8_subtilisin-like"/>
</dbReference>
<dbReference type="AlphaFoldDB" id="A0A0A2ISN0"/>
<dbReference type="PANTHER" id="PTHR43806:SF11">
    <property type="entry name" value="CEREVISIN-RELATED"/>
    <property type="match status" value="1"/>
</dbReference>
<evidence type="ECO:0000256" key="5">
    <source>
        <dbReference type="ARBA" id="ARBA00022825"/>
    </source>
</evidence>
<dbReference type="STRING" id="27334.A0A0A2ISN0"/>
<keyword evidence="6" id="KW-0865">Zymogen</keyword>
<evidence type="ECO:0000256" key="7">
    <source>
        <dbReference type="PROSITE-ProRule" id="PRU01240"/>
    </source>
</evidence>
<dbReference type="InterPro" id="IPR022398">
    <property type="entry name" value="Peptidase_S8_His-AS"/>
</dbReference>
<dbReference type="PANTHER" id="PTHR43806">
    <property type="entry name" value="PEPTIDASE S8"/>
    <property type="match status" value="1"/>
</dbReference>
<dbReference type="InterPro" id="IPR036852">
    <property type="entry name" value="Peptidase_S8/S53_dom_sf"/>
</dbReference>
<dbReference type="PROSITE" id="PS51892">
    <property type="entry name" value="SUBTILASE"/>
    <property type="match status" value="1"/>
</dbReference>
<keyword evidence="3" id="KW-0732">Signal</keyword>
<dbReference type="GO" id="GO:0004252">
    <property type="term" value="F:serine-type endopeptidase activity"/>
    <property type="evidence" value="ECO:0007669"/>
    <property type="project" value="InterPro"/>
</dbReference>
<dbReference type="VEuPathDB" id="FungiDB:PEXP_017390"/>
<dbReference type="PhylomeDB" id="A0A0A2ISN0"/>
<keyword evidence="4" id="KW-0378">Hydrolase</keyword>
<evidence type="ECO:0000256" key="8">
    <source>
        <dbReference type="SAM" id="MobiDB-lite"/>
    </source>
</evidence>
<keyword evidence="2" id="KW-0645">Protease</keyword>
<dbReference type="RefSeq" id="XP_016597465.1">
    <property type="nucleotide sequence ID" value="XM_016740175.1"/>
</dbReference>
<dbReference type="Gene3D" id="3.40.50.200">
    <property type="entry name" value="Peptidase S8/S53 domain"/>
    <property type="match status" value="1"/>
</dbReference>
<accession>A0A0A2ISN0</accession>
<protein>
    <submittedName>
        <fullName evidence="10">Peptidase S8/S53, subtilisin/kexin/sedolisin</fullName>
    </submittedName>
</protein>
<evidence type="ECO:0000259" key="9">
    <source>
        <dbReference type="Pfam" id="PF00082"/>
    </source>
</evidence>
<evidence type="ECO:0000256" key="1">
    <source>
        <dbReference type="ARBA" id="ARBA00011073"/>
    </source>
</evidence>
<gene>
    <name evidence="10" type="ORF">PEX2_029000</name>
</gene>
<dbReference type="InterPro" id="IPR023828">
    <property type="entry name" value="Peptidase_S8_Ser-AS"/>
</dbReference>
<comment type="caution">
    <text evidence="7">Lacks conserved residue(s) required for the propagation of feature annotation.</text>
</comment>
<organism evidence="10 11">
    <name type="scientific">Penicillium expansum</name>
    <name type="common">Blue mold rot fungus</name>
    <dbReference type="NCBI Taxonomy" id="27334"/>
    <lineage>
        <taxon>Eukaryota</taxon>
        <taxon>Fungi</taxon>
        <taxon>Dikarya</taxon>
        <taxon>Ascomycota</taxon>
        <taxon>Pezizomycotina</taxon>
        <taxon>Eurotiomycetes</taxon>
        <taxon>Eurotiomycetidae</taxon>
        <taxon>Eurotiales</taxon>
        <taxon>Aspergillaceae</taxon>
        <taxon>Penicillium</taxon>
    </lineage>
</organism>
<evidence type="ECO:0000313" key="11">
    <source>
        <dbReference type="Proteomes" id="UP000030143"/>
    </source>
</evidence>
<evidence type="ECO:0000256" key="2">
    <source>
        <dbReference type="ARBA" id="ARBA00022670"/>
    </source>
</evidence>
<dbReference type="Proteomes" id="UP000030143">
    <property type="component" value="Unassembled WGS sequence"/>
</dbReference>
<dbReference type="PRINTS" id="PR00723">
    <property type="entry name" value="SUBTILISIN"/>
</dbReference>
<evidence type="ECO:0000256" key="3">
    <source>
        <dbReference type="ARBA" id="ARBA00022729"/>
    </source>
</evidence>
<dbReference type="Pfam" id="PF00082">
    <property type="entry name" value="Peptidase_S8"/>
    <property type="match status" value="1"/>
</dbReference>
<dbReference type="HOGENOM" id="CLU_027871_0_0_1"/>
<dbReference type="EMBL" id="JQFZ01000201">
    <property type="protein sequence ID" value="KGO55260.1"/>
    <property type="molecule type" value="Genomic_DNA"/>
</dbReference>
<sequence length="503" mass="53882">MAHNFGEVFTPPDTGSHLIVIFKSSSPVKLSNTGLTPVSADIAPLRALLERNHASMKLLFGQDEDRLRTQQEETLKLSRSNDVPTVEDNGTSDAQPTDLTHLPDMASFYYVDGAADSLDDLASEINQQDMVEAAYVVPSASPPQYIRIEASPQDAPSQTPNYVPRQTYLNNAPAGIDVDYAHTVPGGKGENMRVIDCEWGWRFTHEDLKELQGGVIAGTNSTDTSFVNHGTAVSGVISGDVNHRGIVGIAPSAMFSASSFVGQPTSAAIYAAAARLRKGDVILLEIHAPGPNAPKPLQGQKGFIAIEWWPDALAAIRYAVAKGIVVVEAAGNGAENLDSPIYNTPLAGFPSWWRNPFNTKNSSGAILVGAGSPPPGTHGRNHGPDLSRLEFSNWGSRVDCQGWGREVTSTGYGDLQGGISQDLWYTDLFSGTSSASPIVTGAVLSVQGVRRKRNMGFLTTRQFQTLLRSTGTQQQPRPGAPITQRIGNRPDLKQLISAALVMV</sequence>
<dbReference type="SUPFAM" id="SSF52743">
    <property type="entry name" value="Subtilisin-like"/>
    <property type="match status" value="1"/>
</dbReference>
<reference evidence="10 11" key="1">
    <citation type="journal article" date="2015" name="Mol. Plant Microbe Interact.">
        <title>Genome, transcriptome, and functional analyses of Penicillium expansum provide new insights into secondary metabolism and pathogenicity.</title>
        <authorList>
            <person name="Ballester A.R."/>
            <person name="Marcet-Houben M."/>
            <person name="Levin E."/>
            <person name="Sela N."/>
            <person name="Selma-Lazaro C."/>
            <person name="Carmona L."/>
            <person name="Wisniewski M."/>
            <person name="Droby S."/>
            <person name="Gonzalez-Candelas L."/>
            <person name="Gabaldon T."/>
        </authorList>
    </citation>
    <scope>NUCLEOTIDE SEQUENCE [LARGE SCALE GENOMIC DNA]</scope>
    <source>
        <strain evidence="10 11">MD-8</strain>
    </source>
</reference>
<name>A0A0A2ISN0_PENEN</name>
<dbReference type="InterPro" id="IPR000209">
    <property type="entry name" value="Peptidase_S8/S53_dom"/>
</dbReference>
<evidence type="ECO:0000256" key="6">
    <source>
        <dbReference type="ARBA" id="ARBA00023145"/>
    </source>
</evidence>
<keyword evidence="5" id="KW-0720">Serine protease</keyword>
<proteinExistence type="inferred from homology"/>
<dbReference type="PROSITE" id="PS00138">
    <property type="entry name" value="SUBTILASE_SER"/>
    <property type="match status" value="1"/>
</dbReference>
<feature type="domain" description="Peptidase S8/S53" evidence="9">
    <location>
        <begin position="218"/>
        <end position="474"/>
    </location>
</feature>
<evidence type="ECO:0000256" key="4">
    <source>
        <dbReference type="ARBA" id="ARBA00022801"/>
    </source>
</evidence>
<dbReference type="OrthoDB" id="3866712at2759"/>
<dbReference type="InterPro" id="IPR015500">
    <property type="entry name" value="Peptidase_S8_subtilisin-rel"/>
</dbReference>
<comment type="similarity">
    <text evidence="1 7">Belongs to the peptidase S8 family.</text>
</comment>
<dbReference type="GeneID" id="27675594"/>
<evidence type="ECO:0000313" key="10">
    <source>
        <dbReference type="EMBL" id="KGO55260.1"/>
    </source>
</evidence>
<dbReference type="GO" id="GO:0006508">
    <property type="term" value="P:proteolysis"/>
    <property type="evidence" value="ECO:0007669"/>
    <property type="project" value="UniProtKB-KW"/>
</dbReference>
<keyword evidence="11" id="KW-1185">Reference proteome</keyword>
<feature type="region of interest" description="Disordered" evidence="8">
    <location>
        <begin position="72"/>
        <end position="99"/>
    </location>
</feature>
<dbReference type="PROSITE" id="PS00137">
    <property type="entry name" value="SUBTILASE_HIS"/>
    <property type="match status" value="1"/>
</dbReference>
<comment type="caution">
    <text evidence="10">The sequence shown here is derived from an EMBL/GenBank/DDBJ whole genome shotgun (WGS) entry which is preliminary data.</text>
</comment>